<dbReference type="InterPro" id="IPR015590">
    <property type="entry name" value="Aldehyde_DH_dom"/>
</dbReference>
<evidence type="ECO:0000256" key="5">
    <source>
        <dbReference type="ARBA" id="ARBA00023002"/>
    </source>
</evidence>
<gene>
    <name evidence="7" type="primary">proA</name>
    <name evidence="9" type="ORF">HNQ80_002657</name>
</gene>
<dbReference type="InterPro" id="IPR012134">
    <property type="entry name" value="Glu-5-SA_DH"/>
</dbReference>
<dbReference type="UniPathway" id="UPA00098">
    <property type="reaction ID" value="UER00360"/>
</dbReference>
<proteinExistence type="inferred from homology"/>
<keyword evidence="5 7" id="KW-0560">Oxidoreductase</keyword>
<evidence type="ECO:0000313" key="10">
    <source>
        <dbReference type="Proteomes" id="UP000579281"/>
    </source>
</evidence>
<evidence type="ECO:0000256" key="4">
    <source>
        <dbReference type="ARBA" id="ARBA00022857"/>
    </source>
</evidence>
<feature type="domain" description="Aldehyde dehydrogenase" evidence="8">
    <location>
        <begin position="13"/>
        <end position="299"/>
    </location>
</feature>
<organism evidence="9 10">
    <name type="scientific">Anaerosolibacter carboniphilus</name>
    <dbReference type="NCBI Taxonomy" id="1417629"/>
    <lineage>
        <taxon>Bacteria</taxon>
        <taxon>Bacillati</taxon>
        <taxon>Bacillota</taxon>
        <taxon>Clostridia</taxon>
        <taxon>Peptostreptococcales</taxon>
        <taxon>Thermotaleaceae</taxon>
        <taxon>Anaerosolibacter</taxon>
    </lineage>
</organism>
<keyword evidence="2 7" id="KW-0028">Amino-acid biosynthesis</keyword>
<reference evidence="9 10" key="1">
    <citation type="submission" date="2020-08" db="EMBL/GenBank/DDBJ databases">
        <title>Genomic Encyclopedia of Type Strains, Phase IV (KMG-IV): sequencing the most valuable type-strain genomes for metagenomic binning, comparative biology and taxonomic classification.</title>
        <authorList>
            <person name="Goeker M."/>
        </authorList>
    </citation>
    <scope>NUCLEOTIDE SEQUENCE [LARGE SCALE GENOMIC DNA]</scope>
    <source>
        <strain evidence="9 10">DSM 103526</strain>
    </source>
</reference>
<keyword evidence="10" id="KW-1185">Reference proteome</keyword>
<dbReference type="InterPro" id="IPR016161">
    <property type="entry name" value="Ald_DH/histidinol_DH"/>
</dbReference>
<evidence type="ECO:0000256" key="7">
    <source>
        <dbReference type="HAMAP-Rule" id="MF_00412"/>
    </source>
</evidence>
<comment type="catalytic activity">
    <reaction evidence="6 7">
        <text>L-glutamate 5-semialdehyde + phosphate + NADP(+) = L-glutamyl 5-phosphate + NADPH + H(+)</text>
        <dbReference type="Rhea" id="RHEA:19541"/>
        <dbReference type="ChEBI" id="CHEBI:15378"/>
        <dbReference type="ChEBI" id="CHEBI:43474"/>
        <dbReference type="ChEBI" id="CHEBI:57783"/>
        <dbReference type="ChEBI" id="CHEBI:58066"/>
        <dbReference type="ChEBI" id="CHEBI:58274"/>
        <dbReference type="ChEBI" id="CHEBI:58349"/>
        <dbReference type="EC" id="1.2.1.41"/>
    </reaction>
</comment>
<dbReference type="SUPFAM" id="SSF53720">
    <property type="entry name" value="ALDH-like"/>
    <property type="match status" value="1"/>
</dbReference>
<dbReference type="PROSITE" id="PS01223">
    <property type="entry name" value="PROA"/>
    <property type="match status" value="1"/>
</dbReference>
<dbReference type="EMBL" id="JACHEN010000015">
    <property type="protein sequence ID" value="MBB6216555.1"/>
    <property type="molecule type" value="Genomic_DNA"/>
</dbReference>
<protein>
    <recommendedName>
        <fullName evidence="7">Gamma-glutamyl phosphate reductase</fullName>
        <shortName evidence="7">GPR</shortName>
        <ecNumber evidence="7">1.2.1.41</ecNumber>
    </recommendedName>
    <alternativeName>
        <fullName evidence="7">Glutamate-5-semialdehyde dehydrogenase</fullName>
    </alternativeName>
    <alternativeName>
        <fullName evidence="7">Glutamyl-gamma-semialdehyde dehydrogenase</fullName>
        <shortName evidence="7">GSA dehydrogenase</shortName>
    </alternativeName>
</protein>
<dbReference type="PIRSF" id="PIRSF000151">
    <property type="entry name" value="GPR"/>
    <property type="match status" value="1"/>
</dbReference>
<keyword evidence="3 7" id="KW-0641">Proline biosynthesis</keyword>
<dbReference type="Gene3D" id="3.40.605.10">
    <property type="entry name" value="Aldehyde Dehydrogenase, Chain A, domain 1"/>
    <property type="match status" value="1"/>
</dbReference>
<dbReference type="NCBIfam" id="NF001221">
    <property type="entry name" value="PRK00197.1"/>
    <property type="match status" value="1"/>
</dbReference>
<dbReference type="GO" id="GO:0055129">
    <property type="term" value="P:L-proline biosynthetic process"/>
    <property type="evidence" value="ECO:0007669"/>
    <property type="project" value="UniProtKB-UniRule"/>
</dbReference>
<dbReference type="InterPro" id="IPR016162">
    <property type="entry name" value="Ald_DH_N"/>
</dbReference>
<accession>A0A841L2H3</accession>
<dbReference type="Gene3D" id="3.40.309.10">
    <property type="entry name" value="Aldehyde Dehydrogenase, Chain A, domain 2"/>
    <property type="match status" value="1"/>
</dbReference>
<name>A0A841L2H3_9FIRM</name>
<evidence type="ECO:0000313" key="9">
    <source>
        <dbReference type="EMBL" id="MBB6216555.1"/>
    </source>
</evidence>
<evidence type="ECO:0000256" key="6">
    <source>
        <dbReference type="ARBA" id="ARBA00049024"/>
    </source>
</evidence>
<comment type="pathway">
    <text evidence="1 7">Amino-acid biosynthesis; L-proline biosynthesis; L-glutamate 5-semialdehyde from L-glutamate: step 2/2.</text>
</comment>
<dbReference type="Pfam" id="PF00171">
    <property type="entry name" value="Aldedh"/>
    <property type="match status" value="1"/>
</dbReference>
<dbReference type="CDD" id="cd07079">
    <property type="entry name" value="ALDH_F18-19_ProA-GPR"/>
    <property type="match status" value="1"/>
</dbReference>
<dbReference type="HAMAP" id="MF_00412">
    <property type="entry name" value="ProA"/>
    <property type="match status" value="1"/>
</dbReference>
<dbReference type="Proteomes" id="UP000579281">
    <property type="component" value="Unassembled WGS sequence"/>
</dbReference>
<dbReference type="PANTHER" id="PTHR11063:SF8">
    <property type="entry name" value="DELTA-1-PYRROLINE-5-CARBOXYLATE SYNTHASE"/>
    <property type="match status" value="1"/>
</dbReference>
<evidence type="ECO:0000256" key="1">
    <source>
        <dbReference type="ARBA" id="ARBA00004985"/>
    </source>
</evidence>
<dbReference type="InterPro" id="IPR000965">
    <property type="entry name" value="GPR_dom"/>
</dbReference>
<dbReference type="PANTHER" id="PTHR11063">
    <property type="entry name" value="GLUTAMATE SEMIALDEHYDE DEHYDROGENASE"/>
    <property type="match status" value="1"/>
</dbReference>
<dbReference type="EC" id="1.2.1.41" evidence="7"/>
<comment type="caution">
    <text evidence="9">The sequence shown here is derived from an EMBL/GenBank/DDBJ whole genome shotgun (WGS) entry which is preliminary data.</text>
</comment>
<dbReference type="RefSeq" id="WP_184311084.1">
    <property type="nucleotide sequence ID" value="NZ_JACHEN010000015.1"/>
</dbReference>
<sequence>MTYLVDKCKRLHEAAQELAIINTKAKNEALKKVADSLTEHKNFILEENAKDIVNAKEENMKESLIDRLKLDSKRIDDMVDGIHTIIELKDPIWRSNDVWTLENGLTISKMTVPLGVIGIIYESRPNVTIDAFSLALKSGNSILLRGSASSIHSNRALVYAVKEGLKKSLISESVIEFIDNPDRAIVKEMLTLNEYIDLIIPRGGKDLIEFVVKNATVPTIETGVGNCHIFVDETAQFSMALDIVENAKVQRPGVCNACETVLVHKNIAKEFLPKLYDRLRNRVEIRGCDETQSIIPASNATEQDWQEEFLDYILAVKIVEDVQEAIAHIRKYGTKHSESILTENMTNANLFSRQVDAAAVYVNASTRFTDGGQFGYGGEMGISTQKIHARGPIGLSELVSSKYTIIGNGQIRE</sequence>
<keyword evidence="4 7" id="KW-0521">NADP</keyword>
<dbReference type="GO" id="GO:0050661">
    <property type="term" value="F:NADP binding"/>
    <property type="evidence" value="ECO:0007669"/>
    <property type="project" value="InterPro"/>
</dbReference>
<dbReference type="NCBIfam" id="TIGR00407">
    <property type="entry name" value="proA"/>
    <property type="match status" value="1"/>
</dbReference>
<dbReference type="AlphaFoldDB" id="A0A841L2H3"/>
<comment type="function">
    <text evidence="7">Catalyzes the NADPH-dependent reduction of L-glutamate 5-phosphate into L-glutamate 5-semialdehyde and phosphate. The product spontaneously undergoes cyclization to form 1-pyrroline-5-carboxylate.</text>
</comment>
<keyword evidence="7" id="KW-0963">Cytoplasm</keyword>
<comment type="similarity">
    <text evidence="7">Belongs to the gamma-glutamyl phosphate reductase family.</text>
</comment>
<dbReference type="InterPro" id="IPR016163">
    <property type="entry name" value="Ald_DH_C"/>
</dbReference>
<dbReference type="FunFam" id="3.40.309.10:FF:000006">
    <property type="entry name" value="Gamma-glutamyl phosphate reductase"/>
    <property type="match status" value="1"/>
</dbReference>
<dbReference type="InterPro" id="IPR020593">
    <property type="entry name" value="G-glutamylP_reductase_CS"/>
</dbReference>
<evidence type="ECO:0000256" key="2">
    <source>
        <dbReference type="ARBA" id="ARBA00022605"/>
    </source>
</evidence>
<dbReference type="GO" id="GO:0004350">
    <property type="term" value="F:glutamate-5-semialdehyde dehydrogenase activity"/>
    <property type="evidence" value="ECO:0007669"/>
    <property type="project" value="UniProtKB-UniRule"/>
</dbReference>
<evidence type="ECO:0000256" key="3">
    <source>
        <dbReference type="ARBA" id="ARBA00022650"/>
    </source>
</evidence>
<dbReference type="GO" id="GO:0005737">
    <property type="term" value="C:cytoplasm"/>
    <property type="evidence" value="ECO:0007669"/>
    <property type="project" value="UniProtKB-SubCell"/>
</dbReference>
<evidence type="ECO:0000259" key="8">
    <source>
        <dbReference type="Pfam" id="PF00171"/>
    </source>
</evidence>
<comment type="subcellular location">
    <subcellularLocation>
        <location evidence="7">Cytoplasm</location>
    </subcellularLocation>
</comment>